<accession>A0ABY7H8W5</accession>
<keyword evidence="2" id="KW-0489">Methyltransferase</keyword>
<dbReference type="GO" id="GO:0008168">
    <property type="term" value="F:methyltransferase activity"/>
    <property type="evidence" value="ECO:0007669"/>
    <property type="project" value="UniProtKB-KW"/>
</dbReference>
<evidence type="ECO:0000256" key="1">
    <source>
        <dbReference type="SAM" id="SignalP"/>
    </source>
</evidence>
<organism evidence="2 3">
    <name type="scientific">Nannocystis punicea</name>
    <dbReference type="NCBI Taxonomy" id="2995304"/>
    <lineage>
        <taxon>Bacteria</taxon>
        <taxon>Pseudomonadati</taxon>
        <taxon>Myxococcota</taxon>
        <taxon>Polyangia</taxon>
        <taxon>Nannocystales</taxon>
        <taxon>Nannocystaceae</taxon>
        <taxon>Nannocystis</taxon>
    </lineage>
</organism>
<gene>
    <name evidence="2" type="ORF">O0S08_06095</name>
</gene>
<keyword evidence="2" id="KW-0808">Transferase</keyword>
<evidence type="ECO:0000313" key="2">
    <source>
        <dbReference type="EMBL" id="WAS95715.1"/>
    </source>
</evidence>
<keyword evidence="3" id="KW-1185">Reference proteome</keyword>
<name>A0ABY7H8W5_9BACT</name>
<dbReference type="Gene3D" id="3.40.50.150">
    <property type="entry name" value="Vaccinia Virus protein VP39"/>
    <property type="match status" value="1"/>
</dbReference>
<dbReference type="RefSeq" id="WP_269038061.1">
    <property type="nucleotide sequence ID" value="NZ_CP114040.1"/>
</dbReference>
<sequence>MRANRRLALLALLAASTAVVGLVAARPGAHDPDVHTCNLCGVTSRFDAAGGRPGAACPRCKSRERHRLLLHWLENETTLPARAFDVLHFSPMPGEKDAYRRRTRWRYRTADSIRGKEDLSLDLTALLFLDDATWDLLIVYHVLEHIEDDHAAIREMYRVLRPGGLALVQVPLEPGRMHTYEDPTIVDPHQRLAHFGQGDHVRIYAARDLKSRLEAAGFVVEAADPLARLPAWLVARHGLSTGAAEPLDERIWLAKKPRSPSCAACPGTSVEFGKTRRAPPR</sequence>
<dbReference type="CDD" id="cd02440">
    <property type="entry name" value="AdoMet_MTases"/>
    <property type="match status" value="1"/>
</dbReference>
<proteinExistence type="predicted"/>
<dbReference type="GO" id="GO:0032259">
    <property type="term" value="P:methylation"/>
    <property type="evidence" value="ECO:0007669"/>
    <property type="project" value="UniProtKB-KW"/>
</dbReference>
<keyword evidence="1" id="KW-0732">Signal</keyword>
<dbReference type="InterPro" id="IPR029063">
    <property type="entry name" value="SAM-dependent_MTases_sf"/>
</dbReference>
<dbReference type="Proteomes" id="UP001164459">
    <property type="component" value="Chromosome"/>
</dbReference>
<feature type="chain" id="PRO_5045307604" evidence="1">
    <location>
        <begin position="25"/>
        <end position="281"/>
    </location>
</feature>
<feature type="signal peptide" evidence="1">
    <location>
        <begin position="1"/>
        <end position="24"/>
    </location>
</feature>
<dbReference type="Pfam" id="PF13489">
    <property type="entry name" value="Methyltransf_23"/>
    <property type="match status" value="1"/>
</dbReference>
<reference evidence="2" key="1">
    <citation type="submission" date="2022-11" db="EMBL/GenBank/DDBJ databases">
        <title>Minimal conservation of predation-associated metabolite biosynthetic gene clusters underscores biosynthetic potential of Myxococcota including descriptions for ten novel species: Archangium lansinium sp. nov., Myxococcus landrumus sp. nov., Nannocystis bai.</title>
        <authorList>
            <person name="Ahearne A."/>
            <person name="Stevens C."/>
            <person name="Dowd S."/>
        </authorList>
    </citation>
    <scope>NUCLEOTIDE SEQUENCE</scope>
    <source>
        <strain evidence="2">Fl3</strain>
    </source>
</reference>
<protein>
    <submittedName>
        <fullName evidence="2">Methyltransferase domain-containing protein</fullName>
    </submittedName>
</protein>
<dbReference type="EMBL" id="CP114040">
    <property type="protein sequence ID" value="WAS95715.1"/>
    <property type="molecule type" value="Genomic_DNA"/>
</dbReference>
<dbReference type="SUPFAM" id="SSF53335">
    <property type="entry name" value="S-adenosyl-L-methionine-dependent methyltransferases"/>
    <property type="match status" value="1"/>
</dbReference>
<evidence type="ECO:0000313" key="3">
    <source>
        <dbReference type="Proteomes" id="UP001164459"/>
    </source>
</evidence>